<dbReference type="SUPFAM" id="SSF56112">
    <property type="entry name" value="Protein kinase-like (PK-like)"/>
    <property type="match status" value="2"/>
</dbReference>
<organism evidence="10">
    <name type="scientific">Rodentolepis nana</name>
    <name type="common">Dwarf tapeworm</name>
    <name type="synonym">Hymenolepis nana</name>
    <dbReference type="NCBI Taxonomy" id="102285"/>
    <lineage>
        <taxon>Eukaryota</taxon>
        <taxon>Metazoa</taxon>
        <taxon>Spiralia</taxon>
        <taxon>Lophotrochozoa</taxon>
        <taxon>Platyhelminthes</taxon>
        <taxon>Cestoda</taxon>
        <taxon>Eucestoda</taxon>
        <taxon>Cyclophyllidea</taxon>
        <taxon>Hymenolepididae</taxon>
        <taxon>Rodentolepis</taxon>
    </lineage>
</organism>
<keyword evidence="9" id="KW-1185">Reference proteome</keyword>
<evidence type="ECO:0000259" key="7">
    <source>
        <dbReference type="PROSITE" id="PS50011"/>
    </source>
</evidence>
<dbReference type="AlphaFoldDB" id="A0A0R3TYV0"/>
<dbReference type="SMART" id="SM00220">
    <property type="entry name" value="S_TKc"/>
    <property type="match status" value="1"/>
</dbReference>
<dbReference type="GO" id="GO:0005634">
    <property type="term" value="C:nucleus"/>
    <property type="evidence" value="ECO:0007669"/>
    <property type="project" value="TreeGrafter"/>
</dbReference>
<evidence type="ECO:0000313" key="9">
    <source>
        <dbReference type="Proteomes" id="UP000278807"/>
    </source>
</evidence>
<evidence type="ECO:0000313" key="8">
    <source>
        <dbReference type="EMBL" id="VDO14716.1"/>
    </source>
</evidence>
<dbReference type="InterPro" id="IPR000719">
    <property type="entry name" value="Prot_kinase_dom"/>
</dbReference>
<dbReference type="WBParaSite" id="HNAJ_0001304901-mRNA-1">
    <property type="protein sequence ID" value="HNAJ_0001304901-mRNA-1"/>
    <property type="gene ID" value="HNAJ_0001304901"/>
</dbReference>
<evidence type="ECO:0000256" key="3">
    <source>
        <dbReference type="ARBA" id="ARBA00022679"/>
    </source>
</evidence>
<gene>
    <name evidence="8" type="ORF">HNAJ_LOCUS13023</name>
</gene>
<dbReference type="GO" id="GO:0005524">
    <property type="term" value="F:ATP binding"/>
    <property type="evidence" value="ECO:0007669"/>
    <property type="project" value="UniProtKB-KW"/>
</dbReference>
<dbReference type="InterPro" id="IPR008271">
    <property type="entry name" value="Ser/Thr_kinase_AS"/>
</dbReference>
<keyword evidence="4" id="KW-0547">Nucleotide-binding</keyword>
<feature type="domain" description="Protein kinase" evidence="7">
    <location>
        <begin position="38"/>
        <end position="331"/>
    </location>
</feature>
<name>A0A0R3TYV0_RODNA</name>
<protein>
    <submittedName>
        <fullName evidence="10">Protein kinase domain-containing protein</fullName>
    </submittedName>
</protein>
<dbReference type="PROSITE" id="PS50011">
    <property type="entry name" value="PROTEIN_KINASE_DOM"/>
    <property type="match status" value="1"/>
</dbReference>
<evidence type="ECO:0000256" key="1">
    <source>
        <dbReference type="ARBA" id="ARBA00006485"/>
    </source>
</evidence>
<keyword evidence="6" id="KW-0067">ATP-binding</keyword>
<keyword evidence="3" id="KW-0808">Transferase</keyword>
<dbReference type="InterPro" id="IPR011009">
    <property type="entry name" value="Kinase-like_dom_sf"/>
</dbReference>
<dbReference type="PANTHER" id="PTHR24056">
    <property type="entry name" value="CELL DIVISION PROTEIN KINASE"/>
    <property type="match status" value="1"/>
</dbReference>
<dbReference type="EMBL" id="UZAE01014883">
    <property type="protein sequence ID" value="VDO14716.1"/>
    <property type="molecule type" value="Genomic_DNA"/>
</dbReference>
<dbReference type="GO" id="GO:0004674">
    <property type="term" value="F:protein serine/threonine kinase activity"/>
    <property type="evidence" value="ECO:0007669"/>
    <property type="project" value="UniProtKB-KW"/>
</dbReference>
<evidence type="ECO:0000256" key="6">
    <source>
        <dbReference type="ARBA" id="ARBA00022840"/>
    </source>
</evidence>
<dbReference type="Gene3D" id="3.30.200.20">
    <property type="entry name" value="Phosphorylase Kinase, domain 1"/>
    <property type="match status" value="1"/>
</dbReference>
<dbReference type="FunFam" id="1.10.510.10:FF:000624">
    <property type="entry name" value="Mitogen-activated protein kinase"/>
    <property type="match status" value="1"/>
</dbReference>
<dbReference type="STRING" id="102285.A0A0R3TYV0"/>
<dbReference type="Proteomes" id="UP000278807">
    <property type="component" value="Unassembled WGS sequence"/>
</dbReference>
<evidence type="ECO:0000256" key="2">
    <source>
        <dbReference type="ARBA" id="ARBA00022527"/>
    </source>
</evidence>
<reference evidence="8 9" key="2">
    <citation type="submission" date="2018-11" db="EMBL/GenBank/DDBJ databases">
        <authorList>
            <consortium name="Pathogen Informatics"/>
        </authorList>
    </citation>
    <scope>NUCLEOTIDE SEQUENCE [LARGE SCALE GENOMIC DNA]</scope>
</reference>
<dbReference type="Pfam" id="PF00069">
    <property type="entry name" value="Pkinase"/>
    <property type="match status" value="1"/>
</dbReference>
<reference evidence="10" key="1">
    <citation type="submission" date="2017-02" db="UniProtKB">
        <authorList>
            <consortium name="WormBaseParasite"/>
        </authorList>
    </citation>
    <scope>IDENTIFICATION</scope>
</reference>
<evidence type="ECO:0000256" key="5">
    <source>
        <dbReference type="ARBA" id="ARBA00022777"/>
    </source>
</evidence>
<keyword evidence="5" id="KW-0418">Kinase</keyword>
<dbReference type="InterPro" id="IPR050108">
    <property type="entry name" value="CDK"/>
</dbReference>
<proteinExistence type="inferred from homology"/>
<accession>A0A0R3TYV0</accession>
<evidence type="ECO:0000256" key="4">
    <source>
        <dbReference type="ARBA" id="ARBA00022741"/>
    </source>
</evidence>
<keyword evidence="2" id="KW-0723">Serine/threonine-protein kinase</keyword>
<sequence>MPRQILPHELNEVKNIIKDCFRKFVPNFSVEISPNCNYEIIETIDRGIFGEVFKATLPQTEGYVAVKELKTLKRADGRVNLQVVRDLGCLTIFKHENIVKLEGICVKGVVGGRIINPSISIVMELCVCNLNTLITNKLINEDSQRKCIIKHFLKGLSFLHSAGIMHRDLKPQNLLINADGILKLTDFGTARFQDPTNPNYSPLIGSPSYAPPELLLKLANYDQTFDIWSAGCVIAELWLRQVLFKGDDNLEILKRIAYYCGGINEATLPGAERSQNYGSYHSEISAGSNALEVKLRHKNVVNEACNLISELLKINPSKRISALNALSHDFLTQPPAPDRLSCSEVVPFITLVMELCSRNLREVLINERIRNDSQRRCIMKQLLTGLSFLHSLTPNTILFIIQCPTLHGIIDLCGEINEKTLPGVEGTEMYEVVKNYAPGQKRILERRLSDEVIPLPAIQLISQCILLIGWQRLSAESALSHCFFVLTPDDAQDLKSLL</sequence>
<dbReference type="PROSITE" id="PS00108">
    <property type="entry name" value="PROTEIN_KINASE_ST"/>
    <property type="match status" value="1"/>
</dbReference>
<evidence type="ECO:0000313" key="10">
    <source>
        <dbReference type="WBParaSite" id="HNAJ_0001304901-mRNA-1"/>
    </source>
</evidence>
<dbReference type="Gene3D" id="1.10.510.10">
    <property type="entry name" value="Transferase(Phosphotransferase) domain 1"/>
    <property type="match status" value="2"/>
</dbReference>
<dbReference type="OrthoDB" id="6284126at2759"/>
<comment type="similarity">
    <text evidence="1">Belongs to the protein kinase superfamily. CMGC Ser/Thr protein kinase family. CDC2/CDKX subfamily.</text>
</comment>